<dbReference type="EMBL" id="CAJNDS010002535">
    <property type="protein sequence ID" value="CAE7515935.1"/>
    <property type="molecule type" value="Genomic_DNA"/>
</dbReference>
<dbReference type="InterPro" id="IPR029063">
    <property type="entry name" value="SAM-dependent_MTases_sf"/>
</dbReference>
<proteinExistence type="predicted"/>
<dbReference type="InterPro" id="IPR007848">
    <property type="entry name" value="Small_mtfrase_dom"/>
</dbReference>
<dbReference type="InterPro" id="IPR051720">
    <property type="entry name" value="rRNA_MeTrfase/Polyamine_Synth"/>
</dbReference>
<evidence type="ECO:0000313" key="2">
    <source>
        <dbReference type="EMBL" id="CAE7515935.1"/>
    </source>
</evidence>
<dbReference type="Gene3D" id="3.40.50.150">
    <property type="entry name" value="Vaccinia Virus protein VP39"/>
    <property type="match status" value="1"/>
</dbReference>
<evidence type="ECO:0000313" key="3">
    <source>
        <dbReference type="Proteomes" id="UP000604046"/>
    </source>
</evidence>
<comment type="caution">
    <text evidence="2">The sequence shown here is derived from an EMBL/GenBank/DDBJ whole genome shotgun (WGS) entry which is preliminary data.</text>
</comment>
<dbReference type="SUPFAM" id="SSF53335">
    <property type="entry name" value="S-adenosyl-L-methionine-dependent methyltransferases"/>
    <property type="match status" value="1"/>
</dbReference>
<organism evidence="2 3">
    <name type="scientific">Symbiodinium natans</name>
    <dbReference type="NCBI Taxonomy" id="878477"/>
    <lineage>
        <taxon>Eukaryota</taxon>
        <taxon>Sar</taxon>
        <taxon>Alveolata</taxon>
        <taxon>Dinophyceae</taxon>
        <taxon>Suessiales</taxon>
        <taxon>Symbiodiniaceae</taxon>
        <taxon>Symbiodinium</taxon>
    </lineage>
</organism>
<dbReference type="OrthoDB" id="423070at2759"/>
<feature type="domain" description="Methyltransferase small" evidence="1">
    <location>
        <begin position="65"/>
        <end position="155"/>
    </location>
</feature>
<dbReference type="CDD" id="cd02440">
    <property type="entry name" value="AdoMet_MTases"/>
    <property type="match status" value="1"/>
</dbReference>
<dbReference type="GO" id="GO:0008168">
    <property type="term" value="F:methyltransferase activity"/>
    <property type="evidence" value="ECO:0007669"/>
    <property type="project" value="InterPro"/>
</dbReference>
<dbReference type="AlphaFoldDB" id="A0A812TDL0"/>
<evidence type="ECO:0000259" key="1">
    <source>
        <dbReference type="Pfam" id="PF05175"/>
    </source>
</evidence>
<name>A0A812TDL0_9DINO</name>
<protein>
    <recommendedName>
        <fullName evidence="1">Methyltransferase small domain-containing protein</fullName>
    </recommendedName>
</protein>
<dbReference type="PANTHER" id="PTHR23290:SF0">
    <property type="entry name" value="RRNA N6-ADENOSINE-METHYLTRANSFERASE METTL5"/>
    <property type="match status" value="1"/>
</dbReference>
<dbReference type="PANTHER" id="PTHR23290">
    <property type="entry name" value="RRNA N6-ADENOSINE-METHYLTRANSFERASE METTL5"/>
    <property type="match status" value="1"/>
</dbReference>
<accession>A0A812TDL0</accession>
<dbReference type="Pfam" id="PF05175">
    <property type="entry name" value="MTS"/>
    <property type="match status" value="1"/>
</dbReference>
<keyword evidence="3" id="KW-1185">Reference proteome</keyword>
<dbReference type="Proteomes" id="UP000604046">
    <property type="component" value="Unassembled WGS sequence"/>
</dbReference>
<sequence length="280" mass="30596">MAALQQVSWRRTRRAAAGAVWKQKHLAMELSGLPNHPSKNAKLEQYATDGDIAARWLLGINVQDTFAEMEKGVVDLGAGNGILGIGALLLGAPRVTFVEVDAAAVDALEDALQAQDLSARARVLRCDVAEVADDPDCACDLVLMNPPWGQQRRSADRPFLQVSIALARTSVHLMHSAGAVHVEPWAQDHGWQADKWPGCIAKTCKDVQNLAGMSPNDSDFPKARGKIFADYAGSKSSFASIRFHLRQFTEPARALFLCFLGLYFSPRTDLREHHVGQTPM</sequence>
<reference evidence="2" key="1">
    <citation type="submission" date="2021-02" db="EMBL/GenBank/DDBJ databases">
        <authorList>
            <person name="Dougan E. K."/>
            <person name="Rhodes N."/>
            <person name="Thang M."/>
            <person name="Chan C."/>
        </authorList>
    </citation>
    <scope>NUCLEOTIDE SEQUENCE</scope>
</reference>
<gene>
    <name evidence="2" type="ORF">SNAT2548_LOCUS28879</name>
</gene>